<reference evidence="10" key="1">
    <citation type="journal article" date="2019" name="Int. J. Syst. Evol. Microbiol.">
        <title>The Global Catalogue of Microorganisms (GCM) 10K type strain sequencing project: providing services to taxonomists for standard genome sequencing and annotation.</title>
        <authorList>
            <consortium name="The Broad Institute Genomics Platform"/>
            <consortium name="The Broad Institute Genome Sequencing Center for Infectious Disease"/>
            <person name="Wu L."/>
            <person name="Ma J."/>
        </authorList>
    </citation>
    <scope>NUCLEOTIDE SEQUENCE [LARGE SCALE GENOMIC DNA]</scope>
    <source>
        <strain evidence="10">CCM 3243</strain>
    </source>
</reference>
<dbReference type="InterPro" id="IPR002524">
    <property type="entry name" value="Cation_efflux"/>
</dbReference>
<feature type="region of interest" description="Disordered" evidence="6">
    <location>
        <begin position="307"/>
        <end position="397"/>
    </location>
</feature>
<dbReference type="SUPFAM" id="SSF160240">
    <property type="entry name" value="Cation efflux protein cytoplasmic domain-like"/>
    <property type="match status" value="1"/>
</dbReference>
<name>A0ABV8NAA8_9ACTN</name>
<dbReference type="InterPro" id="IPR058533">
    <property type="entry name" value="Cation_efflux_TM"/>
</dbReference>
<evidence type="ECO:0000256" key="3">
    <source>
        <dbReference type="ARBA" id="ARBA00022692"/>
    </source>
</evidence>
<feature type="compositionally biased region" description="Basic and acidic residues" evidence="6">
    <location>
        <begin position="388"/>
        <end position="397"/>
    </location>
</feature>
<keyword evidence="2" id="KW-0813">Transport</keyword>
<feature type="transmembrane region" description="Helical" evidence="7">
    <location>
        <begin position="161"/>
        <end position="183"/>
    </location>
</feature>
<keyword evidence="5 7" id="KW-0472">Membrane</keyword>
<dbReference type="EMBL" id="JBHSCF010000054">
    <property type="protein sequence ID" value="MFC4190227.1"/>
    <property type="molecule type" value="Genomic_DNA"/>
</dbReference>
<dbReference type="SUPFAM" id="SSF161111">
    <property type="entry name" value="Cation efflux protein transmembrane domain-like"/>
    <property type="match status" value="1"/>
</dbReference>
<keyword evidence="4 7" id="KW-1133">Transmembrane helix</keyword>
<feature type="domain" description="Cation efflux protein transmembrane" evidence="8">
    <location>
        <begin position="11"/>
        <end position="218"/>
    </location>
</feature>
<dbReference type="InterPro" id="IPR040177">
    <property type="entry name" value="SLC30A9"/>
</dbReference>
<accession>A0ABV8NAA8</accession>
<feature type="transmembrane region" description="Helical" evidence="7">
    <location>
        <begin position="6"/>
        <end position="30"/>
    </location>
</feature>
<evidence type="ECO:0000256" key="4">
    <source>
        <dbReference type="ARBA" id="ARBA00022989"/>
    </source>
</evidence>
<feature type="transmembrane region" description="Helical" evidence="7">
    <location>
        <begin position="189"/>
        <end position="211"/>
    </location>
</feature>
<dbReference type="Gene3D" id="1.20.1510.10">
    <property type="entry name" value="Cation efflux protein transmembrane domain"/>
    <property type="match status" value="1"/>
</dbReference>
<dbReference type="InterPro" id="IPR027469">
    <property type="entry name" value="Cation_efflux_TMD_sf"/>
</dbReference>
<dbReference type="NCBIfam" id="TIGR01297">
    <property type="entry name" value="CDF"/>
    <property type="match status" value="1"/>
</dbReference>
<proteinExistence type="predicted"/>
<organism evidence="9 10">
    <name type="scientific">Streptomyces flavovirens</name>
    <dbReference type="NCBI Taxonomy" id="52258"/>
    <lineage>
        <taxon>Bacteria</taxon>
        <taxon>Bacillati</taxon>
        <taxon>Actinomycetota</taxon>
        <taxon>Actinomycetes</taxon>
        <taxon>Kitasatosporales</taxon>
        <taxon>Streptomycetaceae</taxon>
        <taxon>Streptomyces</taxon>
    </lineage>
</organism>
<dbReference type="PANTHER" id="PTHR13414:SF9">
    <property type="entry name" value="PROTON-COUPLED ZINC ANTIPORTER SLC30A9, MITOCHONDRIAL"/>
    <property type="match status" value="1"/>
</dbReference>
<keyword evidence="10" id="KW-1185">Reference proteome</keyword>
<dbReference type="InterPro" id="IPR036837">
    <property type="entry name" value="Cation_efflux_CTD_sf"/>
</dbReference>
<evidence type="ECO:0000256" key="5">
    <source>
        <dbReference type="ARBA" id="ARBA00023136"/>
    </source>
</evidence>
<evidence type="ECO:0000256" key="7">
    <source>
        <dbReference type="SAM" id="Phobius"/>
    </source>
</evidence>
<dbReference type="RefSeq" id="WP_200696844.1">
    <property type="nucleotide sequence ID" value="NZ_BAAAYA010000012.1"/>
</dbReference>
<evidence type="ECO:0000313" key="10">
    <source>
        <dbReference type="Proteomes" id="UP001595871"/>
    </source>
</evidence>
<protein>
    <submittedName>
        <fullName evidence="9">Cation diffusion facilitator family transporter</fullName>
    </submittedName>
</protein>
<evidence type="ECO:0000313" key="9">
    <source>
        <dbReference type="EMBL" id="MFC4190227.1"/>
    </source>
</evidence>
<dbReference type="PANTHER" id="PTHR13414">
    <property type="entry name" value="HUEL-CATION TRANSPORTER"/>
    <property type="match status" value="1"/>
</dbReference>
<evidence type="ECO:0000256" key="6">
    <source>
        <dbReference type="SAM" id="MobiDB-lite"/>
    </source>
</evidence>
<evidence type="ECO:0000256" key="1">
    <source>
        <dbReference type="ARBA" id="ARBA00004141"/>
    </source>
</evidence>
<dbReference type="Proteomes" id="UP001595871">
    <property type="component" value="Unassembled WGS sequence"/>
</dbReference>
<feature type="transmembrane region" description="Helical" evidence="7">
    <location>
        <begin position="77"/>
        <end position="97"/>
    </location>
</feature>
<sequence length="397" mass="40543">MSASGGTKAIVAALSANLAIAVAKFVAFLFSGSSSMLAESVHSVADSGNQGLLLLGGKKAKRQATPEHPFGYGRERYIYAFLVSIVLFSVGGMFAIYEGYEKIKHPHEIEAWYWPVGVLVFAIIAEGYSFRTAIAESNQTRGKLSWTEFVRRAKAPELPVVLLEDFGALVGLVLALGGVGLALGTGNGVWDGIGTLCIGVLLIAIAIVLAAETKSLLLGESAGIEDVEKIKASVVDGDTVTGIIHMRTLHLGPEELLVAAKIAVRHDESASEVADAINAAEARIRAAVPIARVIYLEPDIYNEQAAAAGTNPGKSPGGDTTGTATDPVDARDAGGPVDAGDAGDAGDAADAEAPAGAVDGSGPSGTSAPSAASDASTTTPEPPASSDRPARSDDSGH</sequence>
<gene>
    <name evidence="9" type="ORF">ACFO3R_28200</name>
</gene>
<keyword evidence="3 7" id="KW-0812">Transmembrane</keyword>
<comment type="caution">
    <text evidence="9">The sequence shown here is derived from an EMBL/GenBank/DDBJ whole genome shotgun (WGS) entry which is preliminary data.</text>
</comment>
<comment type="subcellular location">
    <subcellularLocation>
        <location evidence="1">Membrane</location>
        <topology evidence="1">Multi-pass membrane protein</topology>
    </subcellularLocation>
</comment>
<evidence type="ECO:0000259" key="8">
    <source>
        <dbReference type="Pfam" id="PF01545"/>
    </source>
</evidence>
<feature type="compositionally biased region" description="Low complexity" evidence="6">
    <location>
        <begin position="321"/>
        <end position="387"/>
    </location>
</feature>
<evidence type="ECO:0000256" key="2">
    <source>
        <dbReference type="ARBA" id="ARBA00022448"/>
    </source>
</evidence>
<dbReference type="Pfam" id="PF01545">
    <property type="entry name" value="Cation_efflux"/>
    <property type="match status" value="1"/>
</dbReference>
<feature type="transmembrane region" description="Helical" evidence="7">
    <location>
        <begin position="112"/>
        <end position="134"/>
    </location>
</feature>